<dbReference type="InterPro" id="IPR017853">
    <property type="entry name" value="GH"/>
</dbReference>
<feature type="region of interest" description="Disordered" evidence="6">
    <location>
        <begin position="613"/>
        <end position="632"/>
    </location>
</feature>
<dbReference type="PRINTS" id="PR00134">
    <property type="entry name" value="GLHYDRLASE10"/>
</dbReference>
<dbReference type="AlphaFoldDB" id="A0A806JZ03"/>
<dbReference type="GO" id="GO:0031176">
    <property type="term" value="F:endo-1,4-beta-xylanase activity"/>
    <property type="evidence" value="ECO:0007669"/>
    <property type="project" value="UniProtKB-EC"/>
</dbReference>
<keyword evidence="3 5" id="KW-0326">Glycosidase</keyword>
<proteinExistence type="inferred from homology"/>
<dbReference type="SUPFAM" id="SSF51445">
    <property type="entry name" value="(Trans)glycosidases"/>
    <property type="match status" value="2"/>
</dbReference>
<dbReference type="GO" id="GO:0045493">
    <property type="term" value="P:xylan catabolic process"/>
    <property type="evidence" value="ECO:0007669"/>
    <property type="project" value="UniProtKB-KW"/>
</dbReference>
<dbReference type="SMART" id="SM00633">
    <property type="entry name" value="Glyco_10"/>
    <property type="match status" value="1"/>
</dbReference>
<dbReference type="Pfam" id="PF00331">
    <property type="entry name" value="Glyco_hydro_10"/>
    <property type="match status" value="1"/>
</dbReference>
<dbReference type="PANTHER" id="PTHR31490">
    <property type="entry name" value="GLYCOSYL HYDROLASE"/>
    <property type="match status" value="1"/>
</dbReference>
<comment type="similarity">
    <text evidence="5">Belongs to the glycosyl hydrolase 10 (cellulase F) family.</text>
</comment>
<feature type="domain" description="GH10" evidence="7">
    <location>
        <begin position="485"/>
        <end position="836"/>
    </location>
</feature>
<comment type="catalytic activity">
    <reaction evidence="5">
        <text>Endohydrolysis of (1-&gt;4)-beta-D-xylosidic linkages in xylans.</text>
        <dbReference type="EC" id="3.2.1.8"/>
    </reaction>
</comment>
<evidence type="ECO:0000256" key="3">
    <source>
        <dbReference type="ARBA" id="ARBA00023295"/>
    </source>
</evidence>
<accession>A0A806JZ03</accession>
<reference evidence="8" key="1">
    <citation type="submission" date="2012-03" db="EMBL/GenBank/DDBJ databases">
        <title>Functional metagenomics reveals considerable lignocellulase gene clusters in the gut microbiome of a wood-feeding higher termite.</title>
        <authorList>
            <person name="Liu N."/>
        </authorList>
    </citation>
    <scope>NUCLEOTIDE SEQUENCE</scope>
</reference>
<evidence type="ECO:0000313" key="8">
    <source>
        <dbReference type="EMBL" id="AGS52346.1"/>
    </source>
</evidence>
<dbReference type="InterPro" id="IPR044846">
    <property type="entry name" value="GH10"/>
</dbReference>
<dbReference type="Gene3D" id="3.20.20.80">
    <property type="entry name" value="Glycosidases"/>
    <property type="match status" value="2"/>
</dbReference>
<keyword evidence="2 5" id="KW-0119">Carbohydrate metabolism</keyword>
<protein>
    <recommendedName>
        <fullName evidence="5">Beta-xylanase</fullName>
        <ecNumber evidence="5">3.2.1.8</ecNumber>
    </recommendedName>
</protein>
<evidence type="ECO:0000256" key="6">
    <source>
        <dbReference type="SAM" id="MobiDB-lite"/>
    </source>
</evidence>
<dbReference type="InterPro" id="IPR001000">
    <property type="entry name" value="GH10_dom"/>
</dbReference>
<evidence type="ECO:0000256" key="2">
    <source>
        <dbReference type="ARBA" id="ARBA00023277"/>
    </source>
</evidence>
<keyword evidence="1 5" id="KW-0378">Hydrolase</keyword>
<evidence type="ECO:0000256" key="4">
    <source>
        <dbReference type="ARBA" id="ARBA00023326"/>
    </source>
</evidence>
<evidence type="ECO:0000259" key="7">
    <source>
        <dbReference type="PROSITE" id="PS51760"/>
    </source>
</evidence>
<organism evidence="8">
    <name type="scientific">uncultured bacterium contig00063</name>
    <dbReference type="NCBI Taxonomy" id="1181546"/>
    <lineage>
        <taxon>Bacteria</taxon>
        <taxon>environmental samples</taxon>
    </lineage>
</organism>
<sequence length="1250" mass="135127">MDFSLLTTSITYTGIESSLASDFAALKTKFVNNGVPVIIGESGPARYENWSGNTGYSPENAATHRANRLTFIDLLFGTARANGIVPVYWENGIFPDFEYRSEGDFSLIDRVTGQPNSPESAEVIQRMVDAVNNSPPPPPTPPAIGGNLDNYVFGTGEHGETVYTQAVWSLTGTNLTTAQAAGTKLVLRLSQAPNAALQLVWQGPANELWWKQTDILGPTGDILNAGNATWNSVTNTLTINLSAAADYSTFTAQPDLNLIIAYYGGDSVNDLGIISVNLVSGDVPTPPTTITGNLGNYRFGTDDGVNYTNYNQAVWELTSPQVTTAQTAGTKLVLQLSQAPADSLDFVWQGPTNAAGDPSLWWKQTDILGPTGDILNASYATWNSGTSTLIINLSAAADYSTFTSQPDLNLIIVYHGGDSVNDLGIVSASLTGGEAANPAPSYPPSTPSITTVATPLYSKWPFHVGAAVPGWGVYPYSVDGNAIDSNSQQFPLLDHFKVYVAENDMKPESIMPSQWQSWYNSNNPLPYDAAHPYRWTNSDALLHIAEKNGKDVRGHVLIWHAQTPEVFFRTGDKDSALVSKEVLYQRMEQHIKTVFERYGGRIKWWDVVNESVGDSGGPRPGGDPASGGSRYTEIMESSGATGNDRYEYILKSFQWARQYADANGGHDVKLYLTDYNIEYSGAKQTEFLNLLDYLITNNAPIDGVGMQSHISIHWPTVTEFSNAIDQFTARVRGGKNLTVQICELDISVFAYNDTRAELPPEELTPALSTLAQLYRDLFDTFYDKYLANKLEMVLVWGLSDAHSWLNDRLNKTRVDHCLLFDRSYQPKEAFNRLITGPVAPPPPVAFTDSKTMVDSAPVFTAPASGDPGTINGDGTITLVGTQVVDYLFPGIPVADANNTNNIATISEFDYFVIQYSGVTYTGAGNQTEVRWRQIGTGAGGTEFAPHGGNQYPQLNDGNTIPNGNTRFDVSSITNAGIAISGTANTNFTFKVDSVTFYVAEKITINFVADDVSIGYTYGGTTLSPIVDAKVLHPIGALPTISASDYPAGYTFGGWQFGTTPVTATTRVAANTWTMLTAKWNPVRSPETYYLNLGISNVVTSNSTGGSLVNSATNDTDGYLVLNYTANDQRALIGLNGRLNNPDSGEYITIGSALQAAASITLSITATTNDGGANYRVIIGRNAGSDWAWSETSVDNKNLAGGIIGQAFTTKNNQPSPPGSEIWDPTVLILQSRAAVTHTYTISEIKFELTF</sequence>
<dbReference type="EC" id="3.2.1.8" evidence="5"/>
<dbReference type="EMBL" id="JQ844189">
    <property type="protein sequence ID" value="AGS52346.1"/>
    <property type="molecule type" value="Genomic_DNA"/>
</dbReference>
<keyword evidence="4 5" id="KW-0624">Polysaccharide degradation</keyword>
<evidence type="ECO:0000256" key="1">
    <source>
        <dbReference type="ARBA" id="ARBA00022801"/>
    </source>
</evidence>
<dbReference type="PANTHER" id="PTHR31490:SF90">
    <property type="entry name" value="ENDO-1,4-BETA-XYLANASE A"/>
    <property type="match status" value="1"/>
</dbReference>
<name>A0A806JZ03_9BACT</name>
<dbReference type="PROSITE" id="PS51760">
    <property type="entry name" value="GH10_2"/>
    <property type="match status" value="1"/>
</dbReference>
<keyword evidence="8" id="KW-0858">Xylan degradation</keyword>
<evidence type="ECO:0000256" key="5">
    <source>
        <dbReference type="RuleBase" id="RU361174"/>
    </source>
</evidence>